<comment type="caution">
    <text evidence="9">The sequence shown here is derived from an EMBL/GenBank/DDBJ whole genome shotgun (WGS) entry which is preliminary data.</text>
</comment>
<sequence length="421" mass="46819">MKKKLAVIMIVFIIFSLTSNNVSAKHWAELYLKEMSSADILEKVQNPDIYTTRGHTAKSLARLYSQTENTVIDNSIEWVQRNGVMKGTKNSIEEHKNITRQEMATVILQFVNRFYGTQKYKKAVFEDFSQISGWAVEGVSFCTQNNIMTGKKNKIFAPRDYMSYGEAAAVIYRLREYLIMLKPLRVGIIDSGIADAGISYKKGYNFISGTTTTNDHSGHGTAIASIISRYARKAQIIPLKVTDENFVTTGDIVAKAIIAAVDDYKCDIINLSNGLSDSVVLKKAVEYADGKGVIMISAVGNLGDTYKKDKHYYPAAYKNVIGVGAVDKNRIVSTFSQRNDSVYVVTDGEDIQVKDLSGNNKTVRGTSYSAALISAYAAKKGYRNSNMFKEYLKNMAIDLGNPGFDMDYGNGYINISEEERQ</sequence>
<dbReference type="Proteomes" id="UP000003860">
    <property type="component" value="Unassembled WGS sequence"/>
</dbReference>
<feature type="active site" description="Charge relay system" evidence="6">
    <location>
        <position position="367"/>
    </location>
</feature>
<reference evidence="9" key="1">
    <citation type="submission" date="2009-07" db="EMBL/GenBank/DDBJ databases">
        <authorList>
            <consortium name="US DOE Joint Genome Institute (JGI-PGF)"/>
            <person name="Lucas S."/>
            <person name="Copeland A."/>
            <person name="Lapidus A."/>
            <person name="Glavina del Rio T."/>
            <person name="Tice H."/>
            <person name="Bruce D."/>
            <person name="Goodwin L."/>
            <person name="Pitluck S."/>
            <person name="Larimer F."/>
            <person name="Land M.L."/>
            <person name="Mouttaki H."/>
            <person name="He Z."/>
            <person name="Zhou J."/>
            <person name="Hemme C.L."/>
        </authorList>
    </citation>
    <scope>NUCLEOTIDE SEQUENCE [LARGE SCALE GENOMIC DNA]</scope>
    <source>
        <strain evidence="9">DSM 2782</strain>
    </source>
</reference>
<dbReference type="AlphaFoldDB" id="F1T715"/>
<feature type="signal peptide" evidence="7">
    <location>
        <begin position="1"/>
        <end position="24"/>
    </location>
</feature>
<dbReference type="PROSITE" id="PS51272">
    <property type="entry name" value="SLH"/>
    <property type="match status" value="1"/>
</dbReference>
<name>F1T715_9FIRM</name>
<dbReference type="CDD" id="cd00306">
    <property type="entry name" value="Peptidases_S8_S53"/>
    <property type="match status" value="1"/>
</dbReference>
<keyword evidence="3" id="KW-0677">Repeat</keyword>
<dbReference type="InterPro" id="IPR001119">
    <property type="entry name" value="SLH_dom"/>
</dbReference>
<evidence type="ECO:0000259" key="8">
    <source>
        <dbReference type="PROSITE" id="PS51272"/>
    </source>
</evidence>
<dbReference type="PANTHER" id="PTHR43806">
    <property type="entry name" value="PEPTIDASE S8"/>
    <property type="match status" value="1"/>
</dbReference>
<dbReference type="SUPFAM" id="SSF52743">
    <property type="entry name" value="Subtilisin-like"/>
    <property type="match status" value="1"/>
</dbReference>
<reference evidence="9" key="2">
    <citation type="submission" date="2011-01" db="EMBL/GenBank/DDBJ databases">
        <title>The Non-contiguous Finished genome of Clostridium papyrosolvens.</title>
        <authorList>
            <person name="Lucas S."/>
            <person name="Copeland A."/>
            <person name="Lapidus A."/>
            <person name="Cheng J.-F."/>
            <person name="Goodwin L."/>
            <person name="Pitluck S."/>
            <person name="Misra M."/>
            <person name="Chertkov O."/>
            <person name="Detter J.C."/>
            <person name="Han C."/>
            <person name="Tapia R."/>
            <person name="Land M."/>
            <person name="Hauser L."/>
            <person name="Kyrpides N."/>
            <person name="Ivanova N."/>
            <person name="Pagani I."/>
            <person name="Mouttaki H."/>
            <person name="He Z."/>
            <person name="Zhou J."/>
            <person name="Hemme C.L."/>
            <person name="Woyke T."/>
        </authorList>
    </citation>
    <scope>NUCLEOTIDE SEQUENCE [LARGE SCALE GENOMIC DNA]</scope>
    <source>
        <strain evidence="9">DSM 2782</strain>
    </source>
</reference>
<evidence type="ECO:0000313" key="10">
    <source>
        <dbReference type="Proteomes" id="UP000003860"/>
    </source>
</evidence>
<feature type="chain" id="PRO_5003276014" evidence="7">
    <location>
        <begin position="25"/>
        <end position="421"/>
    </location>
</feature>
<proteinExistence type="inferred from homology"/>
<dbReference type="InterPro" id="IPR000209">
    <property type="entry name" value="Peptidase_S8/S53_dom"/>
</dbReference>
<dbReference type="STRING" id="588581.Cpap_3695"/>
<dbReference type="Pfam" id="PF00395">
    <property type="entry name" value="SLH"/>
    <property type="match status" value="1"/>
</dbReference>
<feature type="active site" description="Charge relay system" evidence="6">
    <location>
        <position position="219"/>
    </location>
</feature>
<dbReference type="GO" id="GO:0004252">
    <property type="term" value="F:serine-type endopeptidase activity"/>
    <property type="evidence" value="ECO:0007669"/>
    <property type="project" value="UniProtKB-UniRule"/>
</dbReference>
<dbReference type="Gene3D" id="3.40.50.200">
    <property type="entry name" value="Peptidase S8/S53 domain"/>
    <property type="match status" value="1"/>
</dbReference>
<gene>
    <name evidence="9" type="ORF">Cpap_3695</name>
</gene>
<evidence type="ECO:0000256" key="6">
    <source>
        <dbReference type="PROSITE-ProRule" id="PRU01240"/>
    </source>
</evidence>
<dbReference type="GO" id="GO:0006508">
    <property type="term" value="P:proteolysis"/>
    <property type="evidence" value="ECO:0007669"/>
    <property type="project" value="UniProtKB-KW"/>
</dbReference>
<evidence type="ECO:0000256" key="4">
    <source>
        <dbReference type="ARBA" id="ARBA00022801"/>
    </source>
</evidence>
<evidence type="ECO:0000256" key="3">
    <source>
        <dbReference type="ARBA" id="ARBA00022737"/>
    </source>
</evidence>
<protein>
    <submittedName>
        <fullName evidence="9">Peptidase S8 and S53 subtilisin kexin sedolisin</fullName>
    </submittedName>
</protein>
<dbReference type="eggNOG" id="COG1404">
    <property type="taxonomic scope" value="Bacteria"/>
</dbReference>
<feature type="domain" description="SLH" evidence="8">
    <location>
        <begin position="122"/>
        <end position="185"/>
    </location>
</feature>
<accession>F1T715</accession>
<dbReference type="InterPro" id="IPR050131">
    <property type="entry name" value="Peptidase_S8_subtilisin-like"/>
</dbReference>
<keyword evidence="5 6" id="KW-0720">Serine protease</keyword>
<keyword evidence="4 6" id="KW-0378">Hydrolase</keyword>
<dbReference type="OrthoDB" id="9798386at2"/>
<keyword evidence="2 6" id="KW-0645">Protease</keyword>
<keyword evidence="10" id="KW-1185">Reference proteome</keyword>
<keyword evidence="7" id="KW-0732">Signal</keyword>
<comment type="similarity">
    <text evidence="1 6">Belongs to the peptidase S8 family.</text>
</comment>
<organism evidence="9 10">
    <name type="scientific">Ruminiclostridium papyrosolvens DSM 2782</name>
    <dbReference type="NCBI Taxonomy" id="588581"/>
    <lineage>
        <taxon>Bacteria</taxon>
        <taxon>Bacillati</taxon>
        <taxon>Bacillota</taxon>
        <taxon>Clostridia</taxon>
        <taxon>Eubacteriales</taxon>
        <taxon>Oscillospiraceae</taxon>
        <taxon>Ruminiclostridium</taxon>
    </lineage>
</organism>
<evidence type="ECO:0000256" key="7">
    <source>
        <dbReference type="SAM" id="SignalP"/>
    </source>
</evidence>
<evidence type="ECO:0000256" key="2">
    <source>
        <dbReference type="ARBA" id="ARBA00022670"/>
    </source>
</evidence>
<dbReference type="PANTHER" id="PTHR43806:SF11">
    <property type="entry name" value="CEREVISIN-RELATED"/>
    <property type="match status" value="1"/>
</dbReference>
<dbReference type="RefSeq" id="WP_004615844.1">
    <property type="nucleotide sequence ID" value="NZ_ACXX02000001.1"/>
</dbReference>
<dbReference type="EMBL" id="ACXX02000001">
    <property type="protein sequence ID" value="EGD49263.1"/>
    <property type="molecule type" value="Genomic_DNA"/>
</dbReference>
<dbReference type="InterPro" id="IPR036852">
    <property type="entry name" value="Peptidase_S8/S53_dom_sf"/>
</dbReference>
<dbReference type="PROSITE" id="PS51892">
    <property type="entry name" value="SUBTILASE"/>
    <property type="match status" value="1"/>
</dbReference>
<dbReference type="Pfam" id="PF00082">
    <property type="entry name" value="Peptidase_S8"/>
    <property type="match status" value="1"/>
</dbReference>
<evidence type="ECO:0000256" key="5">
    <source>
        <dbReference type="ARBA" id="ARBA00022825"/>
    </source>
</evidence>
<evidence type="ECO:0000256" key="1">
    <source>
        <dbReference type="ARBA" id="ARBA00011073"/>
    </source>
</evidence>
<feature type="active site" description="Charge relay system" evidence="6">
    <location>
        <position position="190"/>
    </location>
</feature>
<evidence type="ECO:0000313" key="9">
    <source>
        <dbReference type="EMBL" id="EGD49263.1"/>
    </source>
</evidence>
<dbReference type="eggNOG" id="COG2373">
    <property type="taxonomic scope" value="Bacteria"/>
</dbReference>